<evidence type="ECO:0000259" key="1">
    <source>
        <dbReference type="PROSITE" id="PS51352"/>
    </source>
</evidence>
<name>A0ABT0N495_9GAMM</name>
<dbReference type="Proteomes" id="UP001202831">
    <property type="component" value="Unassembled WGS sequence"/>
</dbReference>
<dbReference type="SUPFAM" id="SSF52833">
    <property type="entry name" value="Thioredoxin-like"/>
    <property type="match status" value="1"/>
</dbReference>
<dbReference type="InterPro" id="IPR036249">
    <property type="entry name" value="Thioredoxin-like_sf"/>
</dbReference>
<reference evidence="2 3" key="1">
    <citation type="submission" date="2022-01" db="EMBL/GenBank/DDBJ databases">
        <title>Whole genome-based taxonomy of the Shewanellaceae.</title>
        <authorList>
            <person name="Martin-Rodriguez A.J."/>
        </authorList>
    </citation>
    <scope>NUCLEOTIDE SEQUENCE [LARGE SCALE GENOMIC DNA]</scope>
    <source>
        <strain evidence="2 3">DSM 21332</strain>
    </source>
</reference>
<sequence length="180" mass="20148">MDWQNKLPAGAKYPQHTLRTLSGEALTLGAPRGDADWQLVVIYRGRHCPLCTRYLNELEGFLPRLHALGIDVVAASGDSQSQLEEHMSRLQVSFPLAYGLSVAQMRELGVYISIPRSEQETDHEFAEPGLFVVNEHGTVQVVDISNNPFVRPQLEALVSGLEWIRNPDNHYPIRGTFEGN</sequence>
<keyword evidence="3" id="KW-1185">Reference proteome</keyword>
<dbReference type="PROSITE" id="PS51352">
    <property type="entry name" value="THIOREDOXIN_2"/>
    <property type="match status" value="1"/>
</dbReference>
<dbReference type="Gene3D" id="3.40.30.10">
    <property type="entry name" value="Glutaredoxin"/>
    <property type="match status" value="1"/>
</dbReference>
<accession>A0ABT0N495</accession>
<dbReference type="Pfam" id="PF00578">
    <property type="entry name" value="AhpC-TSA"/>
    <property type="match status" value="1"/>
</dbReference>
<comment type="caution">
    <text evidence="2">The sequence shown here is derived from an EMBL/GenBank/DDBJ whole genome shotgun (WGS) entry which is preliminary data.</text>
</comment>
<evidence type="ECO:0000313" key="2">
    <source>
        <dbReference type="EMBL" id="MCL2912995.1"/>
    </source>
</evidence>
<gene>
    <name evidence="2" type="ORF">L2725_04245</name>
</gene>
<organism evidence="2 3">
    <name type="scientific">Shewanella corallii</name>
    <dbReference type="NCBI Taxonomy" id="560080"/>
    <lineage>
        <taxon>Bacteria</taxon>
        <taxon>Pseudomonadati</taxon>
        <taxon>Pseudomonadota</taxon>
        <taxon>Gammaproteobacteria</taxon>
        <taxon>Alteromonadales</taxon>
        <taxon>Shewanellaceae</taxon>
        <taxon>Shewanella</taxon>
    </lineage>
</organism>
<evidence type="ECO:0000313" key="3">
    <source>
        <dbReference type="Proteomes" id="UP001202831"/>
    </source>
</evidence>
<dbReference type="RefSeq" id="WP_248934578.1">
    <property type="nucleotide sequence ID" value="NZ_JAKIKT010000001.1"/>
</dbReference>
<protein>
    <submittedName>
        <fullName evidence="2">Redoxin family protein</fullName>
    </submittedName>
</protein>
<feature type="domain" description="Thioredoxin" evidence="1">
    <location>
        <begin position="7"/>
        <end position="166"/>
    </location>
</feature>
<dbReference type="InterPro" id="IPR000866">
    <property type="entry name" value="AhpC/TSA"/>
</dbReference>
<proteinExistence type="predicted"/>
<dbReference type="InterPro" id="IPR013766">
    <property type="entry name" value="Thioredoxin_domain"/>
</dbReference>
<dbReference type="EMBL" id="JAKIKT010000001">
    <property type="protein sequence ID" value="MCL2912995.1"/>
    <property type="molecule type" value="Genomic_DNA"/>
</dbReference>